<dbReference type="Proteomes" id="UP000828390">
    <property type="component" value="Unassembled WGS sequence"/>
</dbReference>
<evidence type="ECO:0000313" key="3">
    <source>
        <dbReference type="Proteomes" id="UP000828390"/>
    </source>
</evidence>
<protein>
    <submittedName>
        <fullName evidence="2">Uncharacterized protein</fullName>
    </submittedName>
</protein>
<keyword evidence="3" id="KW-1185">Reference proteome</keyword>
<accession>A0A9D4IV80</accession>
<dbReference type="EMBL" id="JAIWYP010000008">
    <property type="protein sequence ID" value="KAH3788000.1"/>
    <property type="molecule type" value="Genomic_DNA"/>
</dbReference>
<comment type="caution">
    <text evidence="2">The sequence shown here is derived from an EMBL/GenBank/DDBJ whole genome shotgun (WGS) entry which is preliminary data.</text>
</comment>
<gene>
    <name evidence="2" type="ORF">DPMN_166128</name>
</gene>
<dbReference type="AlphaFoldDB" id="A0A9D4IV80"/>
<evidence type="ECO:0000313" key="2">
    <source>
        <dbReference type="EMBL" id="KAH3788000.1"/>
    </source>
</evidence>
<reference evidence="2" key="2">
    <citation type="submission" date="2020-11" db="EMBL/GenBank/DDBJ databases">
        <authorList>
            <person name="McCartney M.A."/>
            <person name="Auch B."/>
            <person name="Kono T."/>
            <person name="Mallez S."/>
            <person name="Becker A."/>
            <person name="Gohl D.M."/>
            <person name="Silverstein K.A.T."/>
            <person name="Koren S."/>
            <person name="Bechman K.B."/>
            <person name="Herman A."/>
            <person name="Abrahante J.E."/>
            <person name="Garbe J."/>
        </authorList>
    </citation>
    <scope>NUCLEOTIDE SEQUENCE</scope>
    <source>
        <strain evidence="2">Duluth1</strain>
        <tissue evidence="2">Whole animal</tissue>
    </source>
</reference>
<reference evidence="2" key="1">
    <citation type="journal article" date="2019" name="bioRxiv">
        <title>The Genome of the Zebra Mussel, Dreissena polymorpha: A Resource for Invasive Species Research.</title>
        <authorList>
            <person name="McCartney M.A."/>
            <person name="Auch B."/>
            <person name="Kono T."/>
            <person name="Mallez S."/>
            <person name="Zhang Y."/>
            <person name="Obille A."/>
            <person name="Becker A."/>
            <person name="Abrahante J.E."/>
            <person name="Garbe J."/>
            <person name="Badalamenti J.P."/>
            <person name="Herman A."/>
            <person name="Mangelson H."/>
            <person name="Liachko I."/>
            <person name="Sullivan S."/>
            <person name="Sone E.D."/>
            <person name="Koren S."/>
            <person name="Silverstein K.A.T."/>
            <person name="Beckman K.B."/>
            <person name="Gohl D.M."/>
        </authorList>
    </citation>
    <scope>NUCLEOTIDE SEQUENCE</scope>
    <source>
        <strain evidence="2">Duluth1</strain>
        <tissue evidence="2">Whole animal</tissue>
    </source>
</reference>
<feature type="region of interest" description="Disordered" evidence="1">
    <location>
        <begin position="43"/>
        <end position="72"/>
    </location>
</feature>
<name>A0A9D4IV80_DREPO</name>
<organism evidence="2 3">
    <name type="scientific">Dreissena polymorpha</name>
    <name type="common">Zebra mussel</name>
    <name type="synonym">Mytilus polymorpha</name>
    <dbReference type="NCBI Taxonomy" id="45954"/>
    <lineage>
        <taxon>Eukaryota</taxon>
        <taxon>Metazoa</taxon>
        <taxon>Spiralia</taxon>
        <taxon>Lophotrochozoa</taxon>
        <taxon>Mollusca</taxon>
        <taxon>Bivalvia</taxon>
        <taxon>Autobranchia</taxon>
        <taxon>Heteroconchia</taxon>
        <taxon>Euheterodonta</taxon>
        <taxon>Imparidentia</taxon>
        <taxon>Neoheterodontei</taxon>
        <taxon>Myida</taxon>
        <taxon>Dreissenoidea</taxon>
        <taxon>Dreissenidae</taxon>
        <taxon>Dreissena</taxon>
    </lineage>
</organism>
<sequence>MSTLSTTSQKTAWTLSNILGKNNKVEPNEFFGDPPPMEAFYKKGMRGRPSKDSAIPDLRGGNAARQISNANS</sequence>
<proteinExistence type="predicted"/>
<evidence type="ECO:0000256" key="1">
    <source>
        <dbReference type="SAM" id="MobiDB-lite"/>
    </source>
</evidence>